<sequence length="366" mass="39721">MATFAKVLKYLSVHAQTSLLLRLSVFLLSLGLLSRTPARGDEGVAEATTAATEIATQKLEAAKGTVVRAFNGDTEAMLALFTQYLLPVVIAALVIFVGYLVAGFVGDKASRFVSKQVDKTLGRFAGKAVKTLIFLFVLMGVFGYFGFSFTSVAAILAAASFAVGMALAGTLGNFAAGIMLLIFRPFKVGDYVVMAGTEGTVEEIDLFTTQLDTRDNRRLIVPNGEVYGTTIENVTHNRYRRVDVDVGCDYEACLDTTRATLEAAIANIPMAVSDPPPQAYLDELGDSSVNWQVRVWCRPANYWAVRQDLTAATKKALDSAGIAIPYPQLDIHLTQEDEAAVTRPRRRDAPILQANIARHLQTRRSA</sequence>
<dbReference type="GO" id="GO:0005886">
    <property type="term" value="C:plasma membrane"/>
    <property type="evidence" value="ECO:0007669"/>
    <property type="project" value="UniProtKB-SubCell"/>
</dbReference>
<evidence type="ECO:0000256" key="7">
    <source>
        <dbReference type="SAM" id="Phobius"/>
    </source>
</evidence>
<evidence type="ECO:0000313" key="11">
    <source>
        <dbReference type="Proteomes" id="UP000319817"/>
    </source>
</evidence>
<feature type="domain" description="Mechanosensitive ion channel MscS" evidence="8">
    <location>
        <begin position="170"/>
        <end position="236"/>
    </location>
</feature>
<keyword evidence="3" id="KW-1003">Cell membrane</keyword>
<keyword evidence="5 7" id="KW-1133">Transmembrane helix</keyword>
<comment type="subcellular location">
    <subcellularLocation>
        <location evidence="1">Cell membrane</location>
        <topology evidence="1">Multi-pass membrane protein</topology>
    </subcellularLocation>
</comment>
<dbReference type="Gene3D" id="1.10.287.1260">
    <property type="match status" value="1"/>
</dbReference>
<dbReference type="SUPFAM" id="SSF82689">
    <property type="entry name" value="Mechanosensitive channel protein MscS (YggB), C-terminal domain"/>
    <property type="match status" value="1"/>
</dbReference>
<evidence type="ECO:0000256" key="2">
    <source>
        <dbReference type="ARBA" id="ARBA00008017"/>
    </source>
</evidence>
<proteinExistence type="inferred from homology"/>
<reference evidence="10 11" key="1">
    <citation type="submission" date="2019-02" db="EMBL/GenBank/DDBJ databases">
        <title>Deep-cultivation of Planctomycetes and their phenomic and genomic characterization uncovers novel biology.</title>
        <authorList>
            <person name="Wiegand S."/>
            <person name="Jogler M."/>
            <person name="Boedeker C."/>
            <person name="Pinto D."/>
            <person name="Vollmers J."/>
            <person name="Rivas-Marin E."/>
            <person name="Kohn T."/>
            <person name="Peeters S.H."/>
            <person name="Heuer A."/>
            <person name="Rast P."/>
            <person name="Oberbeckmann S."/>
            <person name="Bunk B."/>
            <person name="Jeske O."/>
            <person name="Meyerdierks A."/>
            <person name="Storesund J.E."/>
            <person name="Kallscheuer N."/>
            <person name="Luecker S."/>
            <person name="Lage O.M."/>
            <person name="Pohl T."/>
            <person name="Merkel B.J."/>
            <person name="Hornburger P."/>
            <person name="Mueller R.-W."/>
            <person name="Bruemmer F."/>
            <person name="Labrenz M."/>
            <person name="Spormann A.M."/>
            <person name="Op den Camp H."/>
            <person name="Overmann J."/>
            <person name="Amann R."/>
            <person name="Jetten M.S.M."/>
            <person name="Mascher T."/>
            <person name="Medema M.H."/>
            <person name="Devos D.P."/>
            <person name="Kaster A.-K."/>
            <person name="Ovreas L."/>
            <person name="Rohde M."/>
            <person name="Galperin M.Y."/>
            <person name="Jogler C."/>
        </authorList>
    </citation>
    <scope>NUCLEOTIDE SEQUENCE [LARGE SCALE GENOMIC DNA]</scope>
    <source>
        <strain evidence="10 11">K23_9</strain>
    </source>
</reference>
<gene>
    <name evidence="10" type="primary">mscS_4</name>
    <name evidence="10" type="ORF">K239x_46200</name>
</gene>
<feature type="domain" description="Mechanosensitive ion channel MscS C-terminal" evidence="9">
    <location>
        <begin position="243"/>
        <end position="324"/>
    </location>
</feature>
<evidence type="ECO:0000256" key="3">
    <source>
        <dbReference type="ARBA" id="ARBA00022475"/>
    </source>
</evidence>
<dbReference type="RefSeq" id="WP_145420487.1">
    <property type="nucleotide sequence ID" value="NZ_CP036526.1"/>
</dbReference>
<dbReference type="SUPFAM" id="SSF50182">
    <property type="entry name" value="Sm-like ribonucleoproteins"/>
    <property type="match status" value="1"/>
</dbReference>
<evidence type="ECO:0000256" key="5">
    <source>
        <dbReference type="ARBA" id="ARBA00022989"/>
    </source>
</evidence>
<evidence type="ECO:0000259" key="9">
    <source>
        <dbReference type="Pfam" id="PF21082"/>
    </source>
</evidence>
<comment type="similarity">
    <text evidence="2">Belongs to the MscS (TC 1.A.23) family.</text>
</comment>
<dbReference type="PANTHER" id="PTHR30221:SF1">
    <property type="entry name" value="SMALL-CONDUCTANCE MECHANOSENSITIVE CHANNEL"/>
    <property type="match status" value="1"/>
</dbReference>
<dbReference type="InterPro" id="IPR011066">
    <property type="entry name" value="MscS_channel_C_sf"/>
</dbReference>
<dbReference type="OrthoDB" id="9809206at2"/>
<protein>
    <submittedName>
        <fullName evidence="10">Small-conductance mechanosensitive channel</fullName>
    </submittedName>
</protein>
<dbReference type="Gene3D" id="3.30.70.100">
    <property type="match status" value="1"/>
</dbReference>
<dbReference type="Pfam" id="PF21082">
    <property type="entry name" value="MS_channel_3rd"/>
    <property type="match status" value="1"/>
</dbReference>
<feature type="transmembrane region" description="Helical" evidence="7">
    <location>
        <begin position="128"/>
        <end position="147"/>
    </location>
</feature>
<keyword evidence="4 7" id="KW-0812">Transmembrane</keyword>
<organism evidence="10 11">
    <name type="scientific">Stieleria marina</name>
    <dbReference type="NCBI Taxonomy" id="1930275"/>
    <lineage>
        <taxon>Bacteria</taxon>
        <taxon>Pseudomonadati</taxon>
        <taxon>Planctomycetota</taxon>
        <taxon>Planctomycetia</taxon>
        <taxon>Pirellulales</taxon>
        <taxon>Pirellulaceae</taxon>
        <taxon>Stieleria</taxon>
    </lineage>
</organism>
<dbReference type="InterPro" id="IPR010920">
    <property type="entry name" value="LSM_dom_sf"/>
</dbReference>
<name>A0A517NZQ2_9BACT</name>
<dbReference type="InterPro" id="IPR006685">
    <property type="entry name" value="MscS_channel_2nd"/>
</dbReference>
<dbReference type="SUPFAM" id="SSF82861">
    <property type="entry name" value="Mechanosensitive channel protein MscS (YggB), transmembrane region"/>
    <property type="match status" value="1"/>
</dbReference>
<dbReference type="EMBL" id="CP036526">
    <property type="protein sequence ID" value="QDT12610.1"/>
    <property type="molecule type" value="Genomic_DNA"/>
</dbReference>
<evidence type="ECO:0000256" key="1">
    <source>
        <dbReference type="ARBA" id="ARBA00004651"/>
    </source>
</evidence>
<dbReference type="AlphaFoldDB" id="A0A517NZQ2"/>
<dbReference type="InterPro" id="IPR049278">
    <property type="entry name" value="MS_channel_C"/>
</dbReference>
<dbReference type="InterPro" id="IPR023408">
    <property type="entry name" value="MscS_beta-dom_sf"/>
</dbReference>
<keyword evidence="11" id="KW-1185">Reference proteome</keyword>
<dbReference type="Proteomes" id="UP000319817">
    <property type="component" value="Chromosome"/>
</dbReference>
<dbReference type="InterPro" id="IPR011014">
    <property type="entry name" value="MscS_channel_TM-2"/>
</dbReference>
<dbReference type="Gene3D" id="2.30.30.60">
    <property type="match status" value="1"/>
</dbReference>
<feature type="transmembrane region" description="Helical" evidence="7">
    <location>
        <begin position="84"/>
        <end position="107"/>
    </location>
</feature>
<dbReference type="GO" id="GO:0008381">
    <property type="term" value="F:mechanosensitive monoatomic ion channel activity"/>
    <property type="evidence" value="ECO:0007669"/>
    <property type="project" value="InterPro"/>
</dbReference>
<evidence type="ECO:0000313" key="10">
    <source>
        <dbReference type="EMBL" id="QDT12610.1"/>
    </source>
</evidence>
<dbReference type="Pfam" id="PF00924">
    <property type="entry name" value="MS_channel_2nd"/>
    <property type="match status" value="1"/>
</dbReference>
<evidence type="ECO:0000256" key="4">
    <source>
        <dbReference type="ARBA" id="ARBA00022692"/>
    </source>
</evidence>
<evidence type="ECO:0000256" key="6">
    <source>
        <dbReference type="ARBA" id="ARBA00023136"/>
    </source>
</evidence>
<dbReference type="PANTHER" id="PTHR30221">
    <property type="entry name" value="SMALL-CONDUCTANCE MECHANOSENSITIVE CHANNEL"/>
    <property type="match status" value="1"/>
</dbReference>
<dbReference type="InterPro" id="IPR045275">
    <property type="entry name" value="MscS_archaea/bacteria_type"/>
</dbReference>
<feature type="transmembrane region" description="Helical" evidence="7">
    <location>
        <begin position="153"/>
        <end position="183"/>
    </location>
</feature>
<keyword evidence="6 7" id="KW-0472">Membrane</keyword>
<evidence type="ECO:0000259" key="8">
    <source>
        <dbReference type="Pfam" id="PF00924"/>
    </source>
</evidence>
<accession>A0A517NZQ2</accession>